<reference evidence="1" key="1">
    <citation type="journal article" date="2019" name="bioRxiv">
        <title>The Genome of the Zebra Mussel, Dreissena polymorpha: A Resource for Invasive Species Research.</title>
        <authorList>
            <person name="McCartney M.A."/>
            <person name="Auch B."/>
            <person name="Kono T."/>
            <person name="Mallez S."/>
            <person name="Zhang Y."/>
            <person name="Obille A."/>
            <person name="Becker A."/>
            <person name="Abrahante J.E."/>
            <person name="Garbe J."/>
            <person name="Badalamenti J.P."/>
            <person name="Herman A."/>
            <person name="Mangelson H."/>
            <person name="Liachko I."/>
            <person name="Sullivan S."/>
            <person name="Sone E.D."/>
            <person name="Koren S."/>
            <person name="Silverstein K.A.T."/>
            <person name="Beckman K.B."/>
            <person name="Gohl D.M."/>
        </authorList>
    </citation>
    <scope>NUCLEOTIDE SEQUENCE</scope>
    <source>
        <strain evidence="1">Duluth1</strain>
        <tissue evidence="1">Whole animal</tissue>
    </source>
</reference>
<protein>
    <submittedName>
        <fullName evidence="1">Uncharacterized protein</fullName>
    </submittedName>
</protein>
<dbReference type="AlphaFoldDB" id="A0A9D3YM06"/>
<comment type="caution">
    <text evidence="1">The sequence shown here is derived from an EMBL/GenBank/DDBJ whole genome shotgun (WGS) entry which is preliminary data.</text>
</comment>
<proteinExistence type="predicted"/>
<organism evidence="1 2">
    <name type="scientific">Dreissena polymorpha</name>
    <name type="common">Zebra mussel</name>
    <name type="synonym">Mytilus polymorpha</name>
    <dbReference type="NCBI Taxonomy" id="45954"/>
    <lineage>
        <taxon>Eukaryota</taxon>
        <taxon>Metazoa</taxon>
        <taxon>Spiralia</taxon>
        <taxon>Lophotrochozoa</taxon>
        <taxon>Mollusca</taxon>
        <taxon>Bivalvia</taxon>
        <taxon>Autobranchia</taxon>
        <taxon>Heteroconchia</taxon>
        <taxon>Euheterodonta</taxon>
        <taxon>Imparidentia</taxon>
        <taxon>Neoheterodontei</taxon>
        <taxon>Myida</taxon>
        <taxon>Dreissenoidea</taxon>
        <taxon>Dreissenidae</taxon>
        <taxon>Dreissena</taxon>
    </lineage>
</organism>
<sequence>MFVLLQYTANREVRSVDCFYASRELDLKNFCLGLFLEDISGFMGKYHAKLTQKQQRIDETTSQATVSGYSSP</sequence>
<gene>
    <name evidence="1" type="ORF">DPMN_076242</name>
</gene>
<evidence type="ECO:0000313" key="2">
    <source>
        <dbReference type="Proteomes" id="UP000828390"/>
    </source>
</evidence>
<evidence type="ECO:0000313" key="1">
    <source>
        <dbReference type="EMBL" id="KAH3701259.1"/>
    </source>
</evidence>
<name>A0A9D3YM06_DREPO</name>
<keyword evidence="2" id="KW-1185">Reference proteome</keyword>
<dbReference type="EMBL" id="JAIWYP010000015">
    <property type="protein sequence ID" value="KAH3701259.1"/>
    <property type="molecule type" value="Genomic_DNA"/>
</dbReference>
<dbReference type="Proteomes" id="UP000828390">
    <property type="component" value="Unassembled WGS sequence"/>
</dbReference>
<accession>A0A9D3YM06</accession>
<reference evidence="1" key="2">
    <citation type="submission" date="2020-11" db="EMBL/GenBank/DDBJ databases">
        <authorList>
            <person name="McCartney M.A."/>
            <person name="Auch B."/>
            <person name="Kono T."/>
            <person name="Mallez S."/>
            <person name="Becker A."/>
            <person name="Gohl D.M."/>
            <person name="Silverstein K.A.T."/>
            <person name="Koren S."/>
            <person name="Bechman K.B."/>
            <person name="Herman A."/>
            <person name="Abrahante J.E."/>
            <person name="Garbe J."/>
        </authorList>
    </citation>
    <scope>NUCLEOTIDE SEQUENCE</scope>
    <source>
        <strain evidence="1">Duluth1</strain>
        <tissue evidence="1">Whole animal</tissue>
    </source>
</reference>